<evidence type="ECO:0000313" key="9">
    <source>
        <dbReference type="Proteomes" id="UP000076584"/>
    </source>
</evidence>
<dbReference type="SUPFAM" id="SSF51735">
    <property type="entry name" value="NAD(P)-binding Rossmann-fold domains"/>
    <property type="match status" value="1"/>
</dbReference>
<feature type="domain" description="Gfo/Idh/MocA-like oxidoreductase N-terminal" evidence="6">
    <location>
        <begin position="27"/>
        <end position="134"/>
    </location>
</feature>
<dbReference type="Pfam" id="PF01408">
    <property type="entry name" value="GFO_IDH_MocA"/>
    <property type="match status" value="1"/>
</dbReference>
<dbReference type="PANTHER" id="PTHR22604">
    <property type="entry name" value="OXIDOREDUCTASES"/>
    <property type="match status" value="1"/>
</dbReference>
<comment type="caution">
    <text evidence="8">The sequence shown here is derived from an EMBL/GenBank/DDBJ whole genome shotgun (WGS) entry which is preliminary data.</text>
</comment>
<evidence type="ECO:0000313" key="8">
    <source>
        <dbReference type="EMBL" id="KZL80559.1"/>
    </source>
</evidence>
<evidence type="ECO:0000256" key="5">
    <source>
        <dbReference type="ARBA" id="ARBA00049233"/>
    </source>
</evidence>
<dbReference type="SUPFAM" id="SSF55347">
    <property type="entry name" value="Glyceraldehyde-3-phosphate dehydrogenase-like, C-terminal domain"/>
    <property type="match status" value="1"/>
</dbReference>
<dbReference type="InterPro" id="IPR036291">
    <property type="entry name" value="NAD(P)-bd_dom_sf"/>
</dbReference>
<evidence type="ECO:0000259" key="6">
    <source>
        <dbReference type="Pfam" id="PF01408"/>
    </source>
</evidence>
<dbReference type="AlphaFoldDB" id="A0A167AV77"/>
<dbReference type="InterPro" id="IPR055170">
    <property type="entry name" value="GFO_IDH_MocA-like_dom"/>
</dbReference>
<dbReference type="Gene3D" id="3.30.360.10">
    <property type="entry name" value="Dihydrodipicolinate Reductase, domain 2"/>
    <property type="match status" value="1"/>
</dbReference>
<keyword evidence="2" id="KW-0560">Oxidoreductase</keyword>
<comment type="similarity">
    <text evidence="1">Belongs to the Gfo/Idh/MocA family.</text>
</comment>
<keyword evidence="9" id="KW-1185">Reference proteome</keyword>
<dbReference type="Proteomes" id="UP000076584">
    <property type="component" value="Unassembled WGS sequence"/>
</dbReference>
<evidence type="ECO:0000259" key="7">
    <source>
        <dbReference type="Pfam" id="PF22725"/>
    </source>
</evidence>
<dbReference type="EC" id="1.1.1.179" evidence="3"/>
<gene>
    <name evidence="8" type="ORF">CI238_10652</name>
</gene>
<dbReference type="Pfam" id="PF22725">
    <property type="entry name" value="GFO_IDH_MocA_C3"/>
    <property type="match status" value="1"/>
</dbReference>
<dbReference type="InterPro" id="IPR050984">
    <property type="entry name" value="Gfo/Idh/MocA_domain"/>
</dbReference>
<reference evidence="8 9" key="1">
    <citation type="submission" date="2015-06" db="EMBL/GenBank/DDBJ databases">
        <title>Survival trade-offs in plant roots during colonization by closely related pathogenic and mutualistic fungi.</title>
        <authorList>
            <person name="Hacquard S."/>
            <person name="Kracher B."/>
            <person name="Hiruma K."/>
            <person name="Weinman A."/>
            <person name="Muench P."/>
            <person name="Garrido Oter R."/>
            <person name="Ver Loren van Themaat E."/>
            <person name="Dallerey J.-F."/>
            <person name="Damm U."/>
            <person name="Henrissat B."/>
            <person name="Lespinet O."/>
            <person name="Thon M."/>
            <person name="Kemen E."/>
            <person name="McHardy A.C."/>
            <person name="Schulze-Lefert P."/>
            <person name="O'Connell R.J."/>
        </authorList>
    </citation>
    <scope>NUCLEOTIDE SEQUENCE [LARGE SCALE GENOMIC DNA]</scope>
    <source>
        <strain evidence="8 9">MAFF 238704</strain>
    </source>
</reference>
<evidence type="ECO:0000256" key="4">
    <source>
        <dbReference type="ARBA" id="ARBA00042988"/>
    </source>
</evidence>
<comment type="catalytic activity">
    <reaction evidence="5">
        <text>D-xylose + NADP(+) = D-xylono-1,5-lactone + NADPH + H(+)</text>
        <dbReference type="Rhea" id="RHEA:22000"/>
        <dbReference type="ChEBI" id="CHEBI:15378"/>
        <dbReference type="ChEBI" id="CHEBI:15867"/>
        <dbReference type="ChEBI" id="CHEBI:53455"/>
        <dbReference type="ChEBI" id="CHEBI:57783"/>
        <dbReference type="ChEBI" id="CHEBI:58349"/>
        <dbReference type="EC" id="1.1.1.179"/>
    </reaction>
</comment>
<accession>A0A167AV77</accession>
<evidence type="ECO:0000256" key="1">
    <source>
        <dbReference type="ARBA" id="ARBA00010928"/>
    </source>
</evidence>
<proteinExistence type="inferred from homology"/>
<evidence type="ECO:0000256" key="3">
    <source>
        <dbReference type="ARBA" id="ARBA00038984"/>
    </source>
</evidence>
<dbReference type="GO" id="GO:0047837">
    <property type="term" value="F:D-xylose 1-dehydrogenase (NADP+) activity"/>
    <property type="evidence" value="ECO:0007669"/>
    <property type="project" value="UniProtKB-EC"/>
</dbReference>
<sequence length="412" mass="46247">MSSVWGFLRRNYLIFNPPVAPKQDGAIRFGILGAARIAPMALILPARSHAEVVVQSIAARDRTKAAAFAAKHGIPDVKDSYQAVLDDPSIDAIYIPLPNGLHYEWALKALQAGRHVLLEKPSVSNAQEAEALFRLPLLRSPDAPALLEAFHYRFQPSWQLFLTLVDPGNVEHVKASGRIPWFMTTGDGDIRFQYDLAGGALMDLGTYCVSGIRQTFGREAEECLEARFETMPAPEEKADYAWRIVWRMKEGGTAETEGGLRAGLFDTTVPRLSVSHKEVVVEDAKLPAGQEKTRKRRIDFANFMLGGVWHRIDVKDDFVIKRTGTGEVVRRWTEKIARKAYTFAEAGVEGKGEGEEWWFTYRHQLEQFVNRVKGRETGVWVDGEDSINQMRMIDMAYEKAGLPVRRSPGVTM</sequence>
<feature type="domain" description="GFO/IDH/MocA-like oxidoreductase" evidence="7">
    <location>
        <begin position="168"/>
        <end position="258"/>
    </location>
</feature>
<dbReference type="GO" id="GO:0000166">
    <property type="term" value="F:nucleotide binding"/>
    <property type="evidence" value="ECO:0007669"/>
    <property type="project" value="InterPro"/>
</dbReference>
<dbReference type="STRING" id="1573173.A0A167AV77"/>
<name>A0A167AV77_COLIC</name>
<organism evidence="8 9">
    <name type="scientific">Colletotrichum incanum</name>
    <name type="common">Soybean anthracnose fungus</name>
    <dbReference type="NCBI Taxonomy" id="1573173"/>
    <lineage>
        <taxon>Eukaryota</taxon>
        <taxon>Fungi</taxon>
        <taxon>Dikarya</taxon>
        <taxon>Ascomycota</taxon>
        <taxon>Pezizomycotina</taxon>
        <taxon>Sordariomycetes</taxon>
        <taxon>Hypocreomycetidae</taxon>
        <taxon>Glomerellales</taxon>
        <taxon>Glomerellaceae</taxon>
        <taxon>Colletotrichum</taxon>
        <taxon>Colletotrichum spaethianum species complex</taxon>
    </lineage>
</organism>
<dbReference type="InterPro" id="IPR000683">
    <property type="entry name" value="Gfo/Idh/MocA-like_OxRdtase_N"/>
</dbReference>
<dbReference type="EMBL" id="LFIW01001873">
    <property type="protein sequence ID" value="KZL80559.1"/>
    <property type="molecule type" value="Genomic_DNA"/>
</dbReference>
<dbReference type="Gene3D" id="3.40.50.720">
    <property type="entry name" value="NAD(P)-binding Rossmann-like Domain"/>
    <property type="match status" value="1"/>
</dbReference>
<protein>
    <recommendedName>
        <fullName evidence="3">D-xylose 1-dehydrogenase (NADP(+), D-xylono-1,5-lactone-forming)</fullName>
        <ecNumber evidence="3">1.1.1.179</ecNumber>
    </recommendedName>
    <alternativeName>
        <fullName evidence="4">D-xylose-NADP dehydrogenase</fullName>
    </alternativeName>
</protein>
<dbReference type="PANTHER" id="PTHR22604:SF105">
    <property type="entry name" value="TRANS-1,2-DIHYDROBENZENE-1,2-DIOL DEHYDROGENASE"/>
    <property type="match status" value="1"/>
</dbReference>
<evidence type="ECO:0000256" key="2">
    <source>
        <dbReference type="ARBA" id="ARBA00023002"/>
    </source>
</evidence>